<dbReference type="AlphaFoldDB" id="A0A9P1KHW5"/>
<dbReference type="Proteomes" id="UP000032946">
    <property type="component" value="Chromosome"/>
</dbReference>
<dbReference type="EMBL" id="FO818640">
    <property type="protein sequence ID" value="CDM96279.1"/>
    <property type="molecule type" value="Genomic_DNA"/>
</dbReference>
<dbReference type="PANTHER" id="PTHR35579">
    <property type="entry name" value="CRISPR SYSTEM CMS ENDORIBONUCLEASE CSM3"/>
    <property type="match status" value="1"/>
</dbReference>
<dbReference type="InterPro" id="IPR005537">
    <property type="entry name" value="RAMP_III_fam"/>
</dbReference>
<gene>
    <name evidence="3" type="ORF">ARTHRO_40686</name>
</gene>
<name>A0A9P1KHW5_9CYAN</name>
<feature type="domain" description="CRISPR type III-associated protein" evidence="2">
    <location>
        <begin position="52"/>
        <end position="261"/>
    </location>
</feature>
<dbReference type="InterPro" id="IPR052216">
    <property type="entry name" value="CRISPR_Csm3_endoribonuclease"/>
</dbReference>
<dbReference type="Pfam" id="PF03787">
    <property type="entry name" value="RAMPs"/>
    <property type="match status" value="1"/>
</dbReference>
<evidence type="ECO:0000256" key="1">
    <source>
        <dbReference type="ARBA" id="ARBA00023118"/>
    </source>
</evidence>
<accession>A0A9P1KHW5</accession>
<dbReference type="PANTHER" id="PTHR35579:SF3">
    <property type="entry name" value="CRISPR SYSTEM CMS ENDORIBONUCLEASE CSM3"/>
    <property type="match status" value="1"/>
</dbReference>
<evidence type="ECO:0000313" key="3">
    <source>
        <dbReference type="EMBL" id="CDM96279.1"/>
    </source>
</evidence>
<dbReference type="RefSeq" id="WP_008051049.1">
    <property type="nucleotide sequence ID" value="NZ_FO818640.1"/>
</dbReference>
<reference evidence="3 4" key="1">
    <citation type="submission" date="2014-02" db="EMBL/GenBank/DDBJ databases">
        <authorList>
            <person name="Genoscope - CEA"/>
        </authorList>
    </citation>
    <scope>NUCLEOTIDE SEQUENCE [LARGE SCALE GENOMIC DNA]</scope>
    <source>
        <strain evidence="3 4">PCC 8005</strain>
    </source>
</reference>
<evidence type="ECO:0000313" key="4">
    <source>
        <dbReference type="Proteomes" id="UP000032946"/>
    </source>
</evidence>
<keyword evidence="1" id="KW-0051">Antiviral defense</keyword>
<sequence>MAPPNRRPDNAPQVPKPYEFVEFPPNAPTLTSPAGHHKYLKNRIHGILHLQLTVETALHISTGTVMMGRDLGQSKIPLIKTMQTGNEKLTIPGSSLKGVVRSIYEAITNSTLAVVTNRYKDKMPRNRLPCGSKEKLCPASRVFGALDWQGLISFQDARCVKKGFAPGFMPSLYRPRPDQRRKYFNPVSRKFYYHAIKAVAGGEKGIPTQQAAAQYTFETQLQFMNLTQAELGALLASLGQDKDYPFSLKVGAGKPIGMGTMTVKITQIQRTDSMRDRYSDYNTEPPSLTGSELQTFIKQAIAAAHQQKLLELPQLKQLQKILAYPTNREAPAGMY</sequence>
<proteinExistence type="predicted"/>
<organism evidence="3 4">
    <name type="scientific">Limnospira indica PCC 8005</name>
    <dbReference type="NCBI Taxonomy" id="376219"/>
    <lineage>
        <taxon>Bacteria</taxon>
        <taxon>Bacillati</taxon>
        <taxon>Cyanobacteriota</taxon>
        <taxon>Cyanophyceae</taxon>
        <taxon>Oscillatoriophycideae</taxon>
        <taxon>Oscillatoriales</taxon>
        <taxon>Sirenicapillariaceae</taxon>
        <taxon>Limnospira</taxon>
    </lineage>
</organism>
<evidence type="ECO:0000259" key="2">
    <source>
        <dbReference type="Pfam" id="PF03787"/>
    </source>
</evidence>
<dbReference type="GO" id="GO:0051607">
    <property type="term" value="P:defense response to virus"/>
    <property type="evidence" value="ECO:0007669"/>
    <property type="project" value="UniProtKB-KW"/>
</dbReference>
<keyword evidence="4" id="KW-1185">Reference proteome</keyword>
<protein>
    <recommendedName>
        <fullName evidence="2">CRISPR type III-associated protein domain-containing protein</fullName>
    </recommendedName>
</protein>